<dbReference type="SUPFAM" id="SSF81901">
    <property type="entry name" value="HCP-like"/>
    <property type="match status" value="1"/>
</dbReference>
<organism evidence="1 2">
    <name type="scientific">Ambispora leptoticha</name>
    <dbReference type="NCBI Taxonomy" id="144679"/>
    <lineage>
        <taxon>Eukaryota</taxon>
        <taxon>Fungi</taxon>
        <taxon>Fungi incertae sedis</taxon>
        <taxon>Mucoromycota</taxon>
        <taxon>Glomeromycotina</taxon>
        <taxon>Glomeromycetes</taxon>
        <taxon>Archaeosporales</taxon>
        <taxon>Ambisporaceae</taxon>
        <taxon>Ambispora</taxon>
    </lineage>
</organism>
<evidence type="ECO:0000313" key="2">
    <source>
        <dbReference type="Proteomes" id="UP000789508"/>
    </source>
</evidence>
<gene>
    <name evidence="1" type="ORF">ALEPTO_LOCUS11856</name>
</gene>
<dbReference type="InterPro" id="IPR011990">
    <property type="entry name" value="TPR-like_helical_dom_sf"/>
</dbReference>
<dbReference type="Pfam" id="PF08238">
    <property type="entry name" value="Sel1"/>
    <property type="match status" value="4"/>
</dbReference>
<dbReference type="Gene3D" id="1.25.40.10">
    <property type="entry name" value="Tetratricopeptide repeat domain"/>
    <property type="match status" value="1"/>
</dbReference>
<dbReference type="OrthoDB" id="2384430at2759"/>
<comment type="caution">
    <text evidence="1">The sequence shown here is derived from an EMBL/GenBank/DDBJ whole genome shotgun (WGS) entry which is preliminary data.</text>
</comment>
<reference evidence="1" key="1">
    <citation type="submission" date="2021-06" db="EMBL/GenBank/DDBJ databases">
        <authorList>
            <person name="Kallberg Y."/>
            <person name="Tangrot J."/>
            <person name="Rosling A."/>
        </authorList>
    </citation>
    <scope>NUCLEOTIDE SEQUENCE</scope>
    <source>
        <strain evidence="1">FL130A</strain>
    </source>
</reference>
<protein>
    <submittedName>
        <fullName evidence="1">10918_t:CDS:1</fullName>
    </submittedName>
</protein>
<evidence type="ECO:0000313" key="1">
    <source>
        <dbReference type="EMBL" id="CAG8709253.1"/>
    </source>
</evidence>
<dbReference type="PANTHER" id="PTHR43628">
    <property type="entry name" value="ACTIVATOR OF C KINASE PROTEIN 1-RELATED"/>
    <property type="match status" value="1"/>
</dbReference>
<accession>A0A9N9HW80</accession>
<dbReference type="EMBL" id="CAJVPS010021932">
    <property type="protein sequence ID" value="CAG8709253.1"/>
    <property type="molecule type" value="Genomic_DNA"/>
</dbReference>
<dbReference type="InterPro" id="IPR052945">
    <property type="entry name" value="Mitotic_Regulator"/>
</dbReference>
<dbReference type="Proteomes" id="UP000789508">
    <property type="component" value="Unassembled WGS sequence"/>
</dbReference>
<sequence length="222" mass="24714">MIQIRMGKTDANVRTIKELTKICIKSANKGERGTKLVLTIKKYLNNRKLDPTKIFKLLAETTPIQRETNPCNNKKVQESLQQMCLLGCFYEHGIGTPPNPSMAFRAYKTAADRNDPFAQASLGNCYLDGTGVEINEHAAFLLYKKSSELGNIRGHCNLGHCYLNGFGTNKDINEAVKLFKLAALSGNAVSQYNLGLCYDYGWGVEIDAKTAIHWYKISARNG</sequence>
<proteinExistence type="predicted"/>
<name>A0A9N9HW80_9GLOM</name>
<keyword evidence="2" id="KW-1185">Reference proteome</keyword>
<dbReference type="AlphaFoldDB" id="A0A9N9HW80"/>
<dbReference type="SMART" id="SM00671">
    <property type="entry name" value="SEL1"/>
    <property type="match status" value="4"/>
</dbReference>
<dbReference type="InterPro" id="IPR006597">
    <property type="entry name" value="Sel1-like"/>
</dbReference>
<dbReference type="PANTHER" id="PTHR43628:SF1">
    <property type="entry name" value="CHITIN SYNTHASE REGULATORY FACTOR 2-RELATED"/>
    <property type="match status" value="1"/>
</dbReference>